<keyword evidence="5" id="KW-0560">Oxidoreductase</keyword>
<dbReference type="InterPro" id="IPR012882">
    <property type="entry name" value="Fmp46"/>
</dbReference>
<dbReference type="EMBL" id="CM003154">
    <property type="protein sequence ID" value="KIS67125.1"/>
    <property type="molecule type" value="Genomic_DNA"/>
</dbReference>
<keyword evidence="4" id="KW-0809">Transit peptide</keyword>
<accession>A0A0D1DX73</accession>
<name>A0A0D1DX73_MYCMD</name>
<dbReference type="PANTHER" id="PTHR28071:SF1">
    <property type="entry name" value="REDOX PROTEIN FMP46, MITOCHONDRIAL-RELATED"/>
    <property type="match status" value="1"/>
</dbReference>
<evidence type="ECO:0000256" key="2">
    <source>
        <dbReference type="ARBA" id="ARBA00004173"/>
    </source>
</evidence>
<dbReference type="GO" id="GO:0005739">
    <property type="term" value="C:mitochondrion"/>
    <property type="evidence" value="ECO:0007669"/>
    <property type="project" value="UniProtKB-SubCell"/>
</dbReference>
<dbReference type="GeneID" id="23565006"/>
<gene>
    <name evidence="7" type="ORF">UMAG_04992</name>
</gene>
<keyword evidence="8" id="KW-1185">Reference proteome</keyword>
<organism evidence="7 8">
    <name type="scientific">Mycosarcoma maydis</name>
    <name type="common">Corn smut fungus</name>
    <name type="synonym">Ustilago maydis</name>
    <dbReference type="NCBI Taxonomy" id="5270"/>
    <lineage>
        <taxon>Eukaryota</taxon>
        <taxon>Fungi</taxon>
        <taxon>Dikarya</taxon>
        <taxon>Basidiomycota</taxon>
        <taxon>Ustilaginomycotina</taxon>
        <taxon>Ustilaginomycetes</taxon>
        <taxon>Ustilaginales</taxon>
        <taxon>Ustilaginaceae</taxon>
        <taxon>Mycosarcoma</taxon>
    </lineage>
</organism>
<dbReference type="RefSeq" id="XP_011391295.1">
    <property type="nucleotide sequence ID" value="XM_011392993.1"/>
</dbReference>
<dbReference type="OrthoDB" id="59229at2759"/>
<dbReference type="GO" id="GO:0016491">
    <property type="term" value="F:oxidoreductase activity"/>
    <property type="evidence" value="ECO:0007669"/>
    <property type="project" value="UniProtKB-KW"/>
</dbReference>
<dbReference type="PANTHER" id="PTHR28071">
    <property type="entry name" value="REDOX PROTEIN FMP46, MITOCHONDRIAL-RELATED"/>
    <property type="match status" value="1"/>
</dbReference>
<evidence type="ECO:0000313" key="8">
    <source>
        <dbReference type="Proteomes" id="UP000000561"/>
    </source>
</evidence>
<dbReference type="Gene3D" id="3.40.30.10">
    <property type="entry name" value="Glutaredoxin"/>
    <property type="match status" value="1"/>
</dbReference>
<evidence type="ECO:0000313" key="7">
    <source>
        <dbReference type="EMBL" id="KIS67125.1"/>
    </source>
</evidence>
<dbReference type="Proteomes" id="UP000000561">
    <property type="component" value="Chromosome 15"/>
</dbReference>
<evidence type="ECO:0000256" key="5">
    <source>
        <dbReference type="ARBA" id="ARBA00023002"/>
    </source>
</evidence>
<evidence type="ECO:0000256" key="6">
    <source>
        <dbReference type="ARBA" id="ARBA00023128"/>
    </source>
</evidence>
<evidence type="ECO:0000256" key="4">
    <source>
        <dbReference type="ARBA" id="ARBA00022946"/>
    </source>
</evidence>
<evidence type="ECO:0000256" key="1">
    <source>
        <dbReference type="ARBA" id="ARBA00002963"/>
    </source>
</evidence>
<proteinExistence type="inferred from homology"/>
<comment type="subcellular location">
    <subcellularLocation>
        <location evidence="2">Mitochondrion</location>
    </subcellularLocation>
</comment>
<dbReference type="VEuPathDB" id="FungiDB:UMAG_04992"/>
<reference evidence="7 8" key="1">
    <citation type="journal article" date="2006" name="Nature">
        <title>Insights from the genome of the biotrophic fungal plant pathogen Ustilago maydis.</title>
        <authorList>
            <person name="Kamper J."/>
            <person name="Kahmann R."/>
            <person name="Bolker M."/>
            <person name="Ma L.J."/>
            <person name="Brefort T."/>
            <person name="Saville B.J."/>
            <person name="Banuett F."/>
            <person name="Kronstad J.W."/>
            <person name="Gold S.E."/>
            <person name="Muller O."/>
            <person name="Perlin M.H."/>
            <person name="Wosten H.A."/>
            <person name="de Vries R."/>
            <person name="Ruiz-Herrera J."/>
            <person name="Reynaga-Pena C.G."/>
            <person name="Snetselaar K."/>
            <person name="McCann M."/>
            <person name="Perez-Martin J."/>
            <person name="Feldbrugge M."/>
            <person name="Basse C.W."/>
            <person name="Steinberg G."/>
            <person name="Ibeas J.I."/>
            <person name="Holloman W."/>
            <person name="Guzman P."/>
            <person name="Farman M."/>
            <person name="Stajich J.E."/>
            <person name="Sentandreu R."/>
            <person name="Gonzalez-Prieto J.M."/>
            <person name="Kennell J.C."/>
            <person name="Molina L."/>
            <person name="Schirawski J."/>
            <person name="Mendoza-Mendoza A."/>
            <person name="Greilinger D."/>
            <person name="Munch K."/>
            <person name="Rossel N."/>
            <person name="Scherer M."/>
            <person name="Vranes M."/>
            <person name="Ladendorf O."/>
            <person name="Vincon V."/>
            <person name="Fuchs U."/>
            <person name="Sandrock B."/>
            <person name="Meng S."/>
            <person name="Ho E.C."/>
            <person name="Cahill M.J."/>
            <person name="Boyce K.J."/>
            <person name="Klose J."/>
            <person name="Klosterman S.J."/>
            <person name="Deelstra H.J."/>
            <person name="Ortiz-Castellanos L."/>
            <person name="Li W."/>
            <person name="Sanchez-Alonso P."/>
            <person name="Schreier P.H."/>
            <person name="Hauser-Hahn I."/>
            <person name="Vaupel M."/>
            <person name="Koopmann E."/>
            <person name="Friedrich G."/>
            <person name="Voss H."/>
            <person name="Schluter T."/>
            <person name="Margolis J."/>
            <person name="Platt D."/>
            <person name="Swimmer C."/>
            <person name="Gnirke A."/>
            <person name="Chen F."/>
            <person name="Vysotskaia V."/>
            <person name="Mannhaupt G."/>
            <person name="Guldener U."/>
            <person name="Munsterkotter M."/>
            <person name="Haase D."/>
            <person name="Oesterheld M."/>
            <person name="Mewes H.W."/>
            <person name="Mauceli E.W."/>
            <person name="DeCaprio D."/>
            <person name="Wade C.M."/>
            <person name="Butler J."/>
            <person name="Young S."/>
            <person name="Jaffe D.B."/>
            <person name="Calvo S."/>
            <person name="Nusbaum C."/>
            <person name="Galagan J."/>
            <person name="Birren B.W."/>
        </authorList>
    </citation>
    <scope>NUCLEOTIDE SEQUENCE [LARGE SCALE GENOMIC DNA]</scope>
    <source>
        <strain evidence="8">DSM 14603 / FGSC 9021 / UM521</strain>
    </source>
</reference>
<dbReference type="AlphaFoldDB" id="A0A0D1DX73"/>
<comment type="function">
    <text evidence="1">Putative mitochondrial redox protein which could be involved in the reduction of small toxic molecules.</text>
</comment>
<sequence>MSIRFHKGPSIITLFHDSTSSTSKQVLELLTSYNSQLNHRSAVPSTRSSHRESCVVEANGSGADVNSYLRQAADPPRSPLFQLEIVDRQSNPPTPDQMRSIVDYLVSDPPSSSSLSSSREKLYTSSAFDLAEHERRKLALKQHLANTGEQSGMPKIKDGPLVVNWDDGSATTSLQGVQHMLKRLQDQAHTDDTSPHSPGCLVS</sequence>
<comment type="similarity">
    <text evidence="3">Belongs to the FMP46 family.</text>
</comment>
<evidence type="ECO:0000256" key="3">
    <source>
        <dbReference type="ARBA" id="ARBA00009734"/>
    </source>
</evidence>
<dbReference type="Pfam" id="PF07955">
    <property type="entry name" value="DUF1687"/>
    <property type="match status" value="1"/>
</dbReference>
<dbReference type="SUPFAM" id="SSF52833">
    <property type="entry name" value="Thioredoxin-like"/>
    <property type="match status" value="1"/>
</dbReference>
<keyword evidence="6" id="KW-0496">Mitochondrion</keyword>
<dbReference type="InterPro" id="IPR036249">
    <property type="entry name" value="Thioredoxin-like_sf"/>
</dbReference>
<protein>
    <submittedName>
        <fullName evidence="7">Uncharacterized protein</fullName>
    </submittedName>
</protein>
<dbReference type="InParanoid" id="A0A0D1DX73"/>
<dbReference type="eggNOG" id="ENOG502RDV7">
    <property type="taxonomic scope" value="Eukaryota"/>
</dbReference>
<dbReference type="KEGG" id="uma:UMAG_04992"/>